<evidence type="ECO:0000313" key="3">
    <source>
        <dbReference type="Proteomes" id="UP000756346"/>
    </source>
</evidence>
<dbReference type="Gene3D" id="3.80.10.10">
    <property type="entry name" value="Ribonuclease Inhibitor"/>
    <property type="match status" value="1"/>
</dbReference>
<feature type="region of interest" description="Disordered" evidence="1">
    <location>
        <begin position="38"/>
        <end position="81"/>
    </location>
</feature>
<dbReference type="RefSeq" id="XP_046003729.1">
    <property type="nucleotide sequence ID" value="XM_046160721.1"/>
</dbReference>
<dbReference type="GeneID" id="70190267"/>
<accession>A0A9P8XRZ0</accession>
<evidence type="ECO:0000256" key="1">
    <source>
        <dbReference type="SAM" id="MobiDB-lite"/>
    </source>
</evidence>
<keyword evidence="3" id="KW-1185">Reference proteome</keyword>
<dbReference type="InterPro" id="IPR032675">
    <property type="entry name" value="LRR_dom_sf"/>
</dbReference>
<dbReference type="OrthoDB" id="9994419at2759"/>
<comment type="caution">
    <text evidence="2">The sequence shown here is derived from an EMBL/GenBank/DDBJ whole genome shotgun (WGS) entry which is preliminary data.</text>
</comment>
<sequence>MATTTIVRSQPPLTRPPDQLHIAYQSIVVADSSQSWRATTGKDKHASRSCSVSQSTKIARGSSRTSEHPWPPYRHAPGNSPLERLPTEILQGIIDMVAMKKPALGGRSQQYSIQSLLNTSRILYSVTIRARYERVTIHDSKVFRKLLFALRGIPGFGPLVRRIDFSPFNPIVLFSSAKERLSADNLTPKTLIQWLNLAPNLREFVAQEHIDDEIHVMVITDRNITFSVSRLSLHRCDNLPPAVFDQLLHRMSALTHLDLAGTKVSDQALQSIPHSARITHLNLSRCNDLTANAVLEFLRSRPSVKDSLVVLNLAVDFRTRCGLRDNDVSQLLISLPRSLRSLNLKGSEMGSAHILLLRGLMNHLHELALGRGLTVADMERLFVADSRVFNRDEDAQCSATPPATLSSHTLRYLDLSDYVGQELDLGALFSSECSIMQSRSAPLSVVETVVESGCRTWIQRQQGEVVQGSKDFSWKMGTGNWGMRKIPVVVGEVCAMYRNYTFMRGV</sequence>
<dbReference type="SUPFAM" id="SSF52047">
    <property type="entry name" value="RNI-like"/>
    <property type="match status" value="1"/>
</dbReference>
<reference evidence="2" key="1">
    <citation type="journal article" date="2021" name="Nat. Commun.">
        <title>Genetic determinants of endophytism in the Arabidopsis root mycobiome.</title>
        <authorList>
            <person name="Mesny F."/>
            <person name="Miyauchi S."/>
            <person name="Thiergart T."/>
            <person name="Pickel B."/>
            <person name="Atanasova L."/>
            <person name="Karlsson M."/>
            <person name="Huettel B."/>
            <person name="Barry K.W."/>
            <person name="Haridas S."/>
            <person name="Chen C."/>
            <person name="Bauer D."/>
            <person name="Andreopoulos W."/>
            <person name="Pangilinan J."/>
            <person name="LaButti K."/>
            <person name="Riley R."/>
            <person name="Lipzen A."/>
            <person name="Clum A."/>
            <person name="Drula E."/>
            <person name="Henrissat B."/>
            <person name="Kohler A."/>
            <person name="Grigoriev I.V."/>
            <person name="Martin F.M."/>
            <person name="Hacquard S."/>
        </authorList>
    </citation>
    <scope>NUCLEOTIDE SEQUENCE</scope>
    <source>
        <strain evidence="2">MPI-CAGE-CH-0230</strain>
    </source>
</reference>
<dbReference type="Proteomes" id="UP000756346">
    <property type="component" value="Unassembled WGS sequence"/>
</dbReference>
<gene>
    <name evidence="2" type="ORF">B0I36DRAFT_378684</name>
</gene>
<organism evidence="2 3">
    <name type="scientific">Microdochium trichocladiopsis</name>
    <dbReference type="NCBI Taxonomy" id="1682393"/>
    <lineage>
        <taxon>Eukaryota</taxon>
        <taxon>Fungi</taxon>
        <taxon>Dikarya</taxon>
        <taxon>Ascomycota</taxon>
        <taxon>Pezizomycotina</taxon>
        <taxon>Sordariomycetes</taxon>
        <taxon>Xylariomycetidae</taxon>
        <taxon>Xylariales</taxon>
        <taxon>Microdochiaceae</taxon>
        <taxon>Microdochium</taxon>
    </lineage>
</organism>
<protein>
    <recommendedName>
        <fullName evidence="4">F-box domain-containing protein</fullName>
    </recommendedName>
</protein>
<evidence type="ECO:0000313" key="2">
    <source>
        <dbReference type="EMBL" id="KAH7007941.1"/>
    </source>
</evidence>
<name>A0A9P8XRZ0_9PEZI</name>
<evidence type="ECO:0008006" key="4">
    <source>
        <dbReference type="Google" id="ProtNLM"/>
    </source>
</evidence>
<dbReference type="EMBL" id="JAGTJQ010000021">
    <property type="protein sequence ID" value="KAH7007941.1"/>
    <property type="molecule type" value="Genomic_DNA"/>
</dbReference>
<proteinExistence type="predicted"/>
<feature type="compositionally biased region" description="Polar residues" evidence="1">
    <location>
        <begin position="48"/>
        <end position="57"/>
    </location>
</feature>
<dbReference type="AlphaFoldDB" id="A0A9P8XRZ0"/>